<organism evidence="4 5">
    <name type="scientific">Reyranella soli</name>
    <dbReference type="NCBI Taxonomy" id="1230389"/>
    <lineage>
        <taxon>Bacteria</taxon>
        <taxon>Pseudomonadati</taxon>
        <taxon>Pseudomonadota</taxon>
        <taxon>Alphaproteobacteria</taxon>
        <taxon>Hyphomicrobiales</taxon>
        <taxon>Reyranellaceae</taxon>
        <taxon>Reyranella</taxon>
    </lineage>
</organism>
<dbReference type="Pfam" id="PF00296">
    <property type="entry name" value="Bac_luciferase"/>
    <property type="match status" value="1"/>
</dbReference>
<name>A0A512N7K7_9HYPH</name>
<dbReference type="Proteomes" id="UP000321058">
    <property type="component" value="Unassembled WGS sequence"/>
</dbReference>
<dbReference type="EMBL" id="BKAJ01000033">
    <property type="protein sequence ID" value="GEP54966.1"/>
    <property type="molecule type" value="Genomic_DNA"/>
</dbReference>
<dbReference type="GO" id="GO:0004497">
    <property type="term" value="F:monooxygenase activity"/>
    <property type="evidence" value="ECO:0007669"/>
    <property type="project" value="UniProtKB-KW"/>
</dbReference>
<evidence type="ECO:0000256" key="1">
    <source>
        <dbReference type="ARBA" id="ARBA00023002"/>
    </source>
</evidence>
<dbReference type="RefSeq" id="WP_147149014.1">
    <property type="nucleotide sequence ID" value="NZ_BKAJ01000033.1"/>
</dbReference>
<evidence type="ECO:0000313" key="5">
    <source>
        <dbReference type="Proteomes" id="UP000321058"/>
    </source>
</evidence>
<keyword evidence="2" id="KW-0503">Monooxygenase</keyword>
<evidence type="ECO:0000313" key="4">
    <source>
        <dbReference type="EMBL" id="GEP54966.1"/>
    </source>
</evidence>
<dbReference type="InterPro" id="IPR050766">
    <property type="entry name" value="Bact_Lucif_Oxidored"/>
</dbReference>
<feature type="domain" description="Luciferase-like" evidence="3">
    <location>
        <begin position="15"/>
        <end position="306"/>
    </location>
</feature>
<sequence length="333" mass="36730">MQFGLFGGAAAPRLPDAAASAAGFFDFIETNVEAEALGFHSSFVTEHHFTKIGQLSAPLTLLTYLAARTTRLRLGTAILVLPWHNPVLLAEQVATLDLLSRGRLDLGIGKGYRHNEFAGFSLPPGEAEPRFEEVLDVMVRALAANDPFSHNGRFFRFDEVVVEPPPYQRPHPPLWLAAGSVASITTCARRGFNLLLDQFASPLQIKERIALYRRELEAAGHAFDPRRVAVARNVFVAEDAAEEDEARRRQERVHERLLSLSRGSESRPGSHILGYTETLERDALAMIGPAAQITEKLAALEEMGVAYVLLSGQGSRPNLRRFAEKVMPKLRAS</sequence>
<dbReference type="PANTHER" id="PTHR30137:SF8">
    <property type="entry name" value="BLR5498 PROTEIN"/>
    <property type="match status" value="1"/>
</dbReference>
<proteinExistence type="predicted"/>
<dbReference type="InterPro" id="IPR011251">
    <property type="entry name" value="Luciferase-like_dom"/>
</dbReference>
<dbReference type="AlphaFoldDB" id="A0A512N7K7"/>
<protein>
    <submittedName>
        <fullName evidence="4">Luciferase</fullName>
    </submittedName>
</protein>
<accession>A0A512N7K7</accession>
<dbReference type="OrthoDB" id="9820748at2"/>
<evidence type="ECO:0000256" key="2">
    <source>
        <dbReference type="ARBA" id="ARBA00023033"/>
    </source>
</evidence>
<dbReference type="GO" id="GO:0016705">
    <property type="term" value="F:oxidoreductase activity, acting on paired donors, with incorporation or reduction of molecular oxygen"/>
    <property type="evidence" value="ECO:0007669"/>
    <property type="project" value="InterPro"/>
</dbReference>
<keyword evidence="5" id="KW-1185">Reference proteome</keyword>
<dbReference type="Gene3D" id="3.20.20.30">
    <property type="entry name" value="Luciferase-like domain"/>
    <property type="match status" value="1"/>
</dbReference>
<dbReference type="InterPro" id="IPR036661">
    <property type="entry name" value="Luciferase-like_sf"/>
</dbReference>
<evidence type="ECO:0000259" key="3">
    <source>
        <dbReference type="Pfam" id="PF00296"/>
    </source>
</evidence>
<dbReference type="PANTHER" id="PTHR30137">
    <property type="entry name" value="LUCIFERASE-LIKE MONOOXYGENASE"/>
    <property type="match status" value="1"/>
</dbReference>
<keyword evidence="1" id="KW-0560">Oxidoreductase</keyword>
<dbReference type="SUPFAM" id="SSF51679">
    <property type="entry name" value="Bacterial luciferase-like"/>
    <property type="match status" value="1"/>
</dbReference>
<gene>
    <name evidence="4" type="ORF">RSO01_21320</name>
</gene>
<comment type="caution">
    <text evidence="4">The sequence shown here is derived from an EMBL/GenBank/DDBJ whole genome shotgun (WGS) entry which is preliminary data.</text>
</comment>
<reference evidence="4 5" key="1">
    <citation type="submission" date="2019-07" db="EMBL/GenBank/DDBJ databases">
        <title>Whole genome shotgun sequence of Reyranella soli NBRC 108950.</title>
        <authorList>
            <person name="Hosoyama A."/>
            <person name="Uohara A."/>
            <person name="Ohji S."/>
            <person name="Ichikawa N."/>
        </authorList>
    </citation>
    <scope>NUCLEOTIDE SEQUENCE [LARGE SCALE GENOMIC DNA]</scope>
    <source>
        <strain evidence="4 5">NBRC 108950</strain>
    </source>
</reference>
<dbReference type="GO" id="GO:0005829">
    <property type="term" value="C:cytosol"/>
    <property type="evidence" value="ECO:0007669"/>
    <property type="project" value="TreeGrafter"/>
</dbReference>